<evidence type="ECO:0000313" key="5">
    <source>
        <dbReference type="Proteomes" id="UP000325292"/>
    </source>
</evidence>
<gene>
    <name evidence="4" type="ORF">BXT84_14795</name>
</gene>
<organism evidence="4 5">
    <name type="scientific">Sulfobacillus thermotolerans</name>
    <dbReference type="NCBI Taxonomy" id="338644"/>
    <lineage>
        <taxon>Bacteria</taxon>
        <taxon>Bacillati</taxon>
        <taxon>Bacillota</taxon>
        <taxon>Clostridia</taxon>
        <taxon>Eubacteriales</taxon>
        <taxon>Clostridiales Family XVII. Incertae Sedis</taxon>
        <taxon>Sulfobacillus</taxon>
    </lineage>
</organism>
<keyword evidence="1" id="KW-0808">Transferase</keyword>
<dbReference type="Pfam" id="PF00534">
    <property type="entry name" value="Glycos_transf_1"/>
    <property type="match status" value="1"/>
</dbReference>
<reference evidence="4 5" key="1">
    <citation type="journal article" date="2019" name="Sci. Rep.">
        <title>Sulfobacillus thermotolerans: new insights into resistance and metabolic capacities of acidophilic chemolithotrophs.</title>
        <authorList>
            <person name="Panyushkina A.E."/>
            <person name="Babenko V.V."/>
            <person name="Nikitina A.S."/>
            <person name="Selezneva O.V."/>
            <person name="Tsaplina I.A."/>
            <person name="Letarova M.A."/>
            <person name="Kostryukova E.S."/>
            <person name="Letarov A.V."/>
        </authorList>
    </citation>
    <scope>NUCLEOTIDE SEQUENCE [LARGE SCALE GENOMIC DNA]</scope>
    <source>
        <strain evidence="4 5">Kr1</strain>
    </source>
</reference>
<evidence type="ECO:0000256" key="1">
    <source>
        <dbReference type="ARBA" id="ARBA00022679"/>
    </source>
</evidence>
<feature type="domain" description="Glycosyltransferase subfamily 4-like N-terminal" evidence="3">
    <location>
        <begin position="13"/>
        <end position="168"/>
    </location>
</feature>
<protein>
    <recommendedName>
        <fullName evidence="6">Glycosyl transferase family 1</fullName>
    </recommendedName>
</protein>
<proteinExistence type="predicted"/>
<evidence type="ECO:0008006" key="6">
    <source>
        <dbReference type="Google" id="ProtNLM"/>
    </source>
</evidence>
<dbReference type="PANTHER" id="PTHR46401">
    <property type="entry name" value="GLYCOSYLTRANSFERASE WBBK-RELATED"/>
    <property type="match status" value="1"/>
</dbReference>
<dbReference type="Pfam" id="PF13439">
    <property type="entry name" value="Glyco_transf_4"/>
    <property type="match status" value="1"/>
</dbReference>
<dbReference type="InterPro" id="IPR001296">
    <property type="entry name" value="Glyco_trans_1"/>
</dbReference>
<accession>A0ABM6RWA1</accession>
<feature type="domain" description="Glycosyl transferase family 1" evidence="2">
    <location>
        <begin position="181"/>
        <end position="332"/>
    </location>
</feature>
<dbReference type="Gene3D" id="3.40.50.2000">
    <property type="entry name" value="Glycogen Phosphorylase B"/>
    <property type="match status" value="2"/>
</dbReference>
<evidence type="ECO:0000259" key="2">
    <source>
        <dbReference type="Pfam" id="PF00534"/>
    </source>
</evidence>
<dbReference type="Proteomes" id="UP000325292">
    <property type="component" value="Chromosome"/>
</dbReference>
<dbReference type="InterPro" id="IPR028098">
    <property type="entry name" value="Glyco_trans_4-like_N"/>
</dbReference>
<sequence>MDARYGLQSPRRGIGEYVFQTLQHLGDMPRRYDLHLFGDESADMQVVQALRSYYRVDILRAPNFFLWEQQAFPAAIRAYALAHGTANMAPLVSRVPVIMTVHDVIEFKRGQVFGGRIPLRHHISRLYRMNALQWLARRAPLIFTVSHHAASDIHQVLGVKADRIVVTPLAPKYPIRPASWPKEPYVLALGAADPRKNTAAVVKAARYITAQGIAVKIVGVERQALAPLQDAASGNARLEVLGMVDDATLAHLYQQAGCFLYPSLYEGFGLPVLEAMALGCPVVTGKNSSLPEIAGPAALLVDTSDPQVLAEAALSIVQDPVKQRQLIEAGQAWVRAFSWKKTAELTHQGYERVLHEVANR</sequence>
<keyword evidence="5" id="KW-1185">Reference proteome</keyword>
<dbReference type="CDD" id="cd03809">
    <property type="entry name" value="GT4_MtfB-like"/>
    <property type="match status" value="1"/>
</dbReference>
<evidence type="ECO:0000259" key="3">
    <source>
        <dbReference type="Pfam" id="PF13439"/>
    </source>
</evidence>
<dbReference type="PANTHER" id="PTHR46401:SF2">
    <property type="entry name" value="GLYCOSYLTRANSFERASE WBBK-RELATED"/>
    <property type="match status" value="1"/>
</dbReference>
<evidence type="ECO:0000313" key="4">
    <source>
        <dbReference type="EMBL" id="AUW95627.1"/>
    </source>
</evidence>
<dbReference type="SUPFAM" id="SSF53756">
    <property type="entry name" value="UDP-Glycosyltransferase/glycogen phosphorylase"/>
    <property type="match status" value="1"/>
</dbReference>
<dbReference type="EMBL" id="CP019454">
    <property type="protein sequence ID" value="AUW95627.1"/>
    <property type="molecule type" value="Genomic_DNA"/>
</dbReference>
<name>A0ABM6RWA1_9FIRM</name>